<comment type="cofactor">
    <cofactor evidence="1 6">
        <name>FAD</name>
        <dbReference type="ChEBI" id="CHEBI:57692"/>
    </cofactor>
</comment>
<dbReference type="Pfam" id="PF01593">
    <property type="entry name" value="Amino_oxidase"/>
    <property type="match status" value="1"/>
</dbReference>
<dbReference type="Proteomes" id="UP001153618">
    <property type="component" value="Unassembled WGS sequence"/>
</dbReference>
<dbReference type="EC" id="1.4.3.-" evidence="6"/>
<dbReference type="Gene3D" id="3.90.660.10">
    <property type="match status" value="2"/>
</dbReference>
<feature type="binding site" evidence="5">
    <location>
        <begin position="72"/>
        <end position="73"/>
    </location>
    <ligand>
        <name>FAD</name>
        <dbReference type="ChEBI" id="CHEBI:57692"/>
    </ligand>
</feature>
<sequence length="502" mass="56560">MVTTKTQDGFTWTRATGVRLGNLQCQGVVQPPEKRDAPAGHIYDAIVIGAGYTGLMAAREMTDRRLSVLMLEARDRVGGRTYTVESDGILYEMGGTWVTHHMAYLFTEMIRYEMDRDLLITHHREYENDYYTLNVPGANPRKITHEEGGQIASRAWNIFVNVDGANCRRICPLPHAALDNVLVDRKTVEGYDKMSCQDRFEEIKHLLTNEESGVLVALLLHISGGSMENTSLWDMIRSHALMSYSTDNFGPIWTTYKLREGQSELARRMFQDSVNHGLHYAFKTPIQSIHNHEGFSEVKATSGLSFRARRVVCTIPLNVLRTIQFNPPLSAERQEALNIGHVNFMTKIHAEVAGTGLASWNGMRYPNNLMFGYGDGITTNGNAHIVGFGKNEGTNFIPERDPEEAVNAFQKLHPMEVKKMIFHNWATDPYSRGGPAWWSPEYMSKYQDVLQSRHGNVLFASADWAHGWRAAIDGALEQGALAAREIAAEKMETEQKTVKSKF</sequence>
<dbReference type="InterPro" id="IPR001613">
    <property type="entry name" value="Flavin_amine_oxidase"/>
</dbReference>
<evidence type="ECO:0000259" key="7">
    <source>
        <dbReference type="Pfam" id="PF01593"/>
    </source>
</evidence>
<dbReference type="SUPFAM" id="SSF51905">
    <property type="entry name" value="FAD/NAD(P)-binding domain"/>
    <property type="match status" value="1"/>
</dbReference>
<keyword evidence="3 6" id="KW-0560">Oxidoreductase</keyword>
<dbReference type="PANTHER" id="PTHR43563:SF1">
    <property type="entry name" value="AMINE OXIDASE [FLAVIN-CONTAINING] B"/>
    <property type="match status" value="1"/>
</dbReference>
<dbReference type="Gene3D" id="3.50.50.60">
    <property type="entry name" value="FAD/NAD(P)-binding domain"/>
    <property type="match status" value="2"/>
</dbReference>
<dbReference type="PRINTS" id="PR00757">
    <property type="entry name" value="AMINEOXDASEF"/>
</dbReference>
<accession>A0A9W4MQ79</accession>
<keyword evidence="6" id="KW-0285">Flavoprotein</keyword>
<protein>
    <recommendedName>
        <fullName evidence="6">Amine oxidase</fullName>
        <ecNumber evidence="6">1.4.3.-</ecNumber>
    </recommendedName>
</protein>
<dbReference type="InterPro" id="IPR036188">
    <property type="entry name" value="FAD/NAD-bd_sf"/>
</dbReference>
<name>A0A9W4MQ79_PENOL</name>
<dbReference type="EMBL" id="CAJVOS010000019">
    <property type="protein sequence ID" value="CAG8076507.1"/>
    <property type="molecule type" value="Genomic_DNA"/>
</dbReference>
<evidence type="ECO:0000313" key="8">
    <source>
        <dbReference type="EMBL" id="CAG8076507.1"/>
    </source>
</evidence>
<comment type="catalytic activity">
    <reaction evidence="4">
        <text>a secondary aliphatic amine + O2 + H2O = a primary amine + an aldehyde + H2O2</text>
        <dbReference type="Rhea" id="RHEA:26414"/>
        <dbReference type="ChEBI" id="CHEBI:15377"/>
        <dbReference type="ChEBI" id="CHEBI:15379"/>
        <dbReference type="ChEBI" id="CHEBI:16240"/>
        <dbReference type="ChEBI" id="CHEBI:17478"/>
        <dbReference type="ChEBI" id="CHEBI:58855"/>
        <dbReference type="ChEBI" id="CHEBI:65296"/>
        <dbReference type="EC" id="1.4.3.4"/>
    </reaction>
</comment>
<keyword evidence="6" id="KW-0274">FAD</keyword>
<comment type="similarity">
    <text evidence="2 6">Belongs to the flavin monoamine oxidase family.</text>
</comment>
<feature type="binding site" evidence="5">
    <location>
        <position position="388"/>
    </location>
    <ligand>
        <name>substrate</name>
    </ligand>
</feature>
<dbReference type="PANTHER" id="PTHR43563">
    <property type="entry name" value="AMINE OXIDASE"/>
    <property type="match status" value="1"/>
</dbReference>
<dbReference type="OrthoDB" id="7777654at2759"/>
<evidence type="ECO:0000256" key="1">
    <source>
        <dbReference type="ARBA" id="ARBA00001974"/>
    </source>
</evidence>
<evidence type="ECO:0000256" key="3">
    <source>
        <dbReference type="ARBA" id="ARBA00023002"/>
    </source>
</evidence>
<evidence type="ECO:0000256" key="4">
    <source>
        <dbReference type="ARBA" id="ARBA00048448"/>
    </source>
</evidence>
<evidence type="ECO:0000256" key="5">
    <source>
        <dbReference type="PIRSR" id="PIRSR601613-1"/>
    </source>
</evidence>
<organism evidence="8 9">
    <name type="scientific">Penicillium olsonii</name>
    <dbReference type="NCBI Taxonomy" id="99116"/>
    <lineage>
        <taxon>Eukaryota</taxon>
        <taxon>Fungi</taxon>
        <taxon>Dikarya</taxon>
        <taxon>Ascomycota</taxon>
        <taxon>Pezizomycotina</taxon>
        <taxon>Eurotiomycetes</taxon>
        <taxon>Eurotiomycetidae</taxon>
        <taxon>Eurotiales</taxon>
        <taxon>Aspergillaceae</taxon>
        <taxon>Penicillium</taxon>
    </lineage>
</organism>
<feature type="binding site" evidence="5">
    <location>
        <position position="53"/>
    </location>
    <ligand>
        <name>FAD</name>
        <dbReference type="ChEBI" id="CHEBI:57692"/>
    </ligand>
</feature>
<evidence type="ECO:0000313" key="9">
    <source>
        <dbReference type="Proteomes" id="UP001153618"/>
    </source>
</evidence>
<evidence type="ECO:0000256" key="6">
    <source>
        <dbReference type="RuleBase" id="RU362067"/>
    </source>
</evidence>
<dbReference type="InterPro" id="IPR050703">
    <property type="entry name" value="Flavin_MAO"/>
</dbReference>
<feature type="domain" description="Amine oxidase" evidence="7">
    <location>
        <begin position="53"/>
        <end position="486"/>
    </location>
</feature>
<dbReference type="AlphaFoldDB" id="A0A9W4MQ79"/>
<gene>
    <name evidence="8" type="ORF">POLS_LOCUS3988</name>
</gene>
<keyword evidence="9" id="KW-1185">Reference proteome</keyword>
<comment type="caution">
    <text evidence="8">The sequence shown here is derived from an EMBL/GenBank/DDBJ whole genome shotgun (WGS) entry which is preliminary data.</text>
</comment>
<reference evidence="8" key="1">
    <citation type="submission" date="2021-07" db="EMBL/GenBank/DDBJ databases">
        <authorList>
            <person name="Branca A.L. A."/>
        </authorList>
    </citation>
    <scope>NUCLEOTIDE SEQUENCE</scope>
</reference>
<proteinExistence type="inferred from homology"/>
<evidence type="ECO:0000256" key="2">
    <source>
        <dbReference type="ARBA" id="ARBA00005995"/>
    </source>
</evidence>
<dbReference type="InterPro" id="IPR002937">
    <property type="entry name" value="Amino_oxidase"/>
</dbReference>
<dbReference type="GO" id="GO:0097621">
    <property type="term" value="F:monoamine oxidase activity"/>
    <property type="evidence" value="ECO:0007669"/>
    <property type="project" value="UniProtKB-EC"/>
</dbReference>